<reference evidence="3" key="1">
    <citation type="journal article" date="2020" name="Nat. Commun.">
        <title>Genome assembly of wild tea tree DASZ reveals pedigree and selection history of tea varieties.</title>
        <authorList>
            <person name="Zhang W."/>
            <person name="Zhang Y."/>
            <person name="Qiu H."/>
            <person name="Guo Y."/>
            <person name="Wan H."/>
            <person name="Zhang X."/>
            <person name="Scossa F."/>
            <person name="Alseekh S."/>
            <person name="Zhang Q."/>
            <person name="Wang P."/>
            <person name="Xu L."/>
            <person name="Schmidt M.H."/>
            <person name="Jia X."/>
            <person name="Li D."/>
            <person name="Zhu A."/>
            <person name="Guo F."/>
            <person name="Chen W."/>
            <person name="Ni D."/>
            <person name="Usadel B."/>
            <person name="Fernie A.R."/>
            <person name="Wen W."/>
        </authorList>
    </citation>
    <scope>NUCLEOTIDE SEQUENCE [LARGE SCALE GENOMIC DNA]</scope>
    <source>
        <strain evidence="3">cv. G240</strain>
    </source>
</reference>
<dbReference type="AlphaFoldDB" id="A0A7J7GZ89"/>
<feature type="compositionally biased region" description="Polar residues" evidence="1">
    <location>
        <begin position="510"/>
        <end position="534"/>
    </location>
</feature>
<reference evidence="2 3" key="2">
    <citation type="submission" date="2020-07" db="EMBL/GenBank/DDBJ databases">
        <title>Genome assembly of wild tea tree DASZ reveals pedigree and selection history of tea varieties.</title>
        <authorList>
            <person name="Zhang W."/>
        </authorList>
    </citation>
    <scope>NUCLEOTIDE SEQUENCE [LARGE SCALE GENOMIC DNA]</scope>
    <source>
        <strain evidence="3">cv. G240</strain>
        <tissue evidence="2">Leaf</tissue>
    </source>
</reference>
<dbReference type="EMBL" id="JACBKZ010000007">
    <property type="protein sequence ID" value="KAF5945677.1"/>
    <property type="molecule type" value="Genomic_DNA"/>
</dbReference>
<proteinExistence type="predicted"/>
<keyword evidence="3" id="KW-1185">Reference proteome</keyword>
<evidence type="ECO:0000313" key="3">
    <source>
        <dbReference type="Proteomes" id="UP000593564"/>
    </source>
</evidence>
<dbReference type="PANTHER" id="PTHR35505">
    <property type="entry name" value="OS01G0600300 PROTEIN"/>
    <property type="match status" value="1"/>
</dbReference>
<organism evidence="2 3">
    <name type="scientific">Camellia sinensis</name>
    <name type="common">Tea plant</name>
    <name type="synonym">Thea sinensis</name>
    <dbReference type="NCBI Taxonomy" id="4442"/>
    <lineage>
        <taxon>Eukaryota</taxon>
        <taxon>Viridiplantae</taxon>
        <taxon>Streptophyta</taxon>
        <taxon>Embryophyta</taxon>
        <taxon>Tracheophyta</taxon>
        <taxon>Spermatophyta</taxon>
        <taxon>Magnoliopsida</taxon>
        <taxon>eudicotyledons</taxon>
        <taxon>Gunneridae</taxon>
        <taxon>Pentapetalae</taxon>
        <taxon>asterids</taxon>
        <taxon>Ericales</taxon>
        <taxon>Theaceae</taxon>
        <taxon>Camellia</taxon>
    </lineage>
</organism>
<dbReference type="PANTHER" id="PTHR35505:SF5">
    <property type="entry name" value="SUBSTRATE CARRIER FAMILY PROTEIN"/>
    <property type="match status" value="1"/>
</dbReference>
<protein>
    <submittedName>
        <fullName evidence="2">Uncharacterized protein</fullName>
    </submittedName>
</protein>
<evidence type="ECO:0000313" key="2">
    <source>
        <dbReference type="EMBL" id="KAF5945677.1"/>
    </source>
</evidence>
<accession>A0A7J7GZ89</accession>
<feature type="region of interest" description="Disordered" evidence="1">
    <location>
        <begin position="480"/>
        <end position="551"/>
    </location>
</feature>
<feature type="compositionally biased region" description="Basic residues" evidence="1">
    <location>
        <begin position="490"/>
        <end position="506"/>
    </location>
</feature>
<evidence type="ECO:0000256" key="1">
    <source>
        <dbReference type="SAM" id="MobiDB-lite"/>
    </source>
</evidence>
<gene>
    <name evidence="2" type="ORF">HYC85_015905</name>
</gene>
<dbReference type="Proteomes" id="UP000593564">
    <property type="component" value="Unassembled WGS sequence"/>
</dbReference>
<name>A0A7J7GZ89_CAMSI</name>
<sequence length="551" mass="61338">MALNLIVPQNPQSPQKFDHLIGENHELVLNQSIQSLLDSHSCDFSAFTTTFYELMQARANPPLETIWVYSALTFRHTNSPKVEPLNRISATKTLFQLISGCSATCSSSKSIGLLAPVIYEVYRVIADLKGKDLGSKREKKVMREVKYLVNAILGYISVCCSANDDSDGLGSDSEDFIRLLGDLIRVWIGGDDGIDDTLESKEMFKLFFPLLGDDIVGWSSVEGKAVSVSELAGVVITEAFLLRLYLNFSSGVSKQESRIWAIGCITGFRHFFFFETLVRMLLQNTLPVISLLSSEDELSLRKLLYDAVILVEYSFLNPDKVINVLAKHIKSLAITRVVVTHKATELFRKEGDQTKAISYINAFSGSQLPSQLIKLVTSDVHVDSKAGQPKGLSPKALLKWLFKLEDLGIRVLDDGIAENHSRLILDISEFEHEQQAYNTERTKPDADLFYIDNKGVEEDGSQDDERTNESMSAAFVAAAHTLTSSTENGRKRKEKGSVEKKKRVKFLKYNLSNNTGSSGEKSTFLRNSGSSSGSEVDENPRSDEDLEEKEN</sequence>
<comment type="caution">
    <text evidence="2">The sequence shown here is derived from an EMBL/GenBank/DDBJ whole genome shotgun (WGS) entry which is preliminary data.</text>
</comment>